<dbReference type="InterPro" id="IPR006664">
    <property type="entry name" value="OMP_bac"/>
</dbReference>
<keyword evidence="5" id="KW-0564">Palmitate</keyword>
<dbReference type="Gene3D" id="3.30.1330.60">
    <property type="entry name" value="OmpA-like domain"/>
    <property type="match status" value="1"/>
</dbReference>
<evidence type="ECO:0000256" key="7">
    <source>
        <dbReference type="ARBA" id="ARBA00023288"/>
    </source>
</evidence>
<keyword evidence="6" id="KW-0998">Cell outer membrane</keyword>
<dbReference type="Proteomes" id="UP001500171">
    <property type="component" value="Unassembled WGS sequence"/>
</dbReference>
<dbReference type="PROSITE" id="PS51123">
    <property type="entry name" value="OMPA_2"/>
    <property type="match status" value="1"/>
</dbReference>
<evidence type="ECO:0000256" key="6">
    <source>
        <dbReference type="ARBA" id="ARBA00023237"/>
    </source>
</evidence>
<evidence type="ECO:0000256" key="3">
    <source>
        <dbReference type="ARBA" id="ARBA00022729"/>
    </source>
</evidence>
<dbReference type="Pfam" id="PF00691">
    <property type="entry name" value="OmpA"/>
    <property type="match status" value="1"/>
</dbReference>
<comment type="caution">
    <text evidence="13">The sequence shown here is derived from an EMBL/GenBank/DDBJ whole genome shotgun (WGS) entry which is preliminary data.</text>
</comment>
<organism evidence="13 14">
    <name type="scientific">Orbus sasakiae</name>
    <dbReference type="NCBI Taxonomy" id="1078475"/>
    <lineage>
        <taxon>Bacteria</taxon>
        <taxon>Pseudomonadati</taxon>
        <taxon>Pseudomonadota</taxon>
        <taxon>Gammaproteobacteria</taxon>
        <taxon>Orbales</taxon>
        <taxon>Orbaceae</taxon>
        <taxon>Orbus</taxon>
    </lineage>
</organism>
<proteinExistence type="inferred from homology"/>
<keyword evidence="3 11" id="KW-0732">Signal</keyword>
<reference evidence="14" key="1">
    <citation type="journal article" date="2019" name="Int. J. Syst. Evol. Microbiol.">
        <title>The Global Catalogue of Microorganisms (GCM) 10K type strain sequencing project: providing services to taxonomists for standard genome sequencing and annotation.</title>
        <authorList>
            <consortium name="The Broad Institute Genomics Platform"/>
            <consortium name="The Broad Institute Genome Sequencing Center for Infectious Disease"/>
            <person name="Wu L."/>
            <person name="Ma J."/>
        </authorList>
    </citation>
    <scope>NUCLEOTIDE SEQUENCE [LARGE SCALE GENOMIC DNA]</scope>
    <source>
        <strain evidence="14">JCM 18050</strain>
    </source>
</reference>
<dbReference type="PRINTS" id="PR01021">
    <property type="entry name" value="OMPADOMAIN"/>
</dbReference>
<dbReference type="PANTHER" id="PTHR30329:SF21">
    <property type="entry name" value="LIPOPROTEIN YIAD-RELATED"/>
    <property type="match status" value="1"/>
</dbReference>
<dbReference type="EMBL" id="BAABHY010000013">
    <property type="protein sequence ID" value="GAA5114655.1"/>
    <property type="molecule type" value="Genomic_DNA"/>
</dbReference>
<evidence type="ECO:0000256" key="2">
    <source>
        <dbReference type="ARBA" id="ARBA00022618"/>
    </source>
</evidence>
<comment type="subcellular location">
    <subcellularLocation>
        <location evidence="1">Cell outer membrane</location>
    </subcellularLocation>
</comment>
<evidence type="ECO:0000313" key="14">
    <source>
        <dbReference type="Proteomes" id="UP001500171"/>
    </source>
</evidence>
<dbReference type="InterPro" id="IPR050330">
    <property type="entry name" value="Bact_OuterMem_StrucFunc"/>
</dbReference>
<dbReference type="InterPro" id="IPR036737">
    <property type="entry name" value="OmpA-like_sf"/>
</dbReference>
<feature type="signal peptide" evidence="11">
    <location>
        <begin position="1"/>
        <end position="23"/>
    </location>
</feature>
<dbReference type="HAMAP" id="MF_02204">
    <property type="entry name" value="Pal"/>
    <property type="match status" value="1"/>
</dbReference>
<evidence type="ECO:0000259" key="12">
    <source>
        <dbReference type="PROSITE" id="PS51123"/>
    </source>
</evidence>
<dbReference type="PROSITE" id="PS01068">
    <property type="entry name" value="OMPA_1"/>
    <property type="match status" value="1"/>
</dbReference>
<feature type="domain" description="OmpA-like" evidence="12">
    <location>
        <begin position="52"/>
        <end position="165"/>
    </location>
</feature>
<dbReference type="CDD" id="cd07185">
    <property type="entry name" value="OmpA_C-like"/>
    <property type="match status" value="1"/>
</dbReference>
<evidence type="ECO:0000256" key="5">
    <source>
        <dbReference type="ARBA" id="ARBA00023139"/>
    </source>
</evidence>
<evidence type="ECO:0000256" key="4">
    <source>
        <dbReference type="ARBA" id="ARBA00023136"/>
    </source>
</evidence>
<comment type="subunit">
    <text evidence="9">The Tol-Pal system is composed of five core proteins: the inner membrane proteins TolA, TolQ and TolR, the periplasmic protein TolB and the outer membrane protein Pal. They form a network linking the inner and outer membranes and the peptidoglycan layer.</text>
</comment>
<evidence type="ECO:0000256" key="9">
    <source>
        <dbReference type="HAMAP-Rule" id="MF_02204"/>
    </source>
</evidence>
<evidence type="ECO:0000256" key="11">
    <source>
        <dbReference type="SAM" id="SignalP"/>
    </source>
</evidence>
<protein>
    <recommendedName>
        <fullName evidence="9">Peptidoglycan-associated protein</fullName>
    </recommendedName>
</protein>
<dbReference type="RefSeq" id="WP_345492676.1">
    <property type="nucleotide sequence ID" value="NZ_BAABHY010000013.1"/>
</dbReference>
<evidence type="ECO:0000313" key="13">
    <source>
        <dbReference type="EMBL" id="GAA5114655.1"/>
    </source>
</evidence>
<dbReference type="InterPro" id="IPR014169">
    <property type="entry name" value="Pal_lipo_C"/>
</dbReference>
<dbReference type="NCBIfam" id="TIGR02802">
    <property type="entry name" value="Pal_lipo"/>
    <property type="match status" value="1"/>
</dbReference>
<evidence type="ECO:0000256" key="10">
    <source>
        <dbReference type="PROSITE-ProRule" id="PRU00473"/>
    </source>
</evidence>
<dbReference type="PANTHER" id="PTHR30329">
    <property type="entry name" value="STATOR ELEMENT OF FLAGELLAR MOTOR COMPLEX"/>
    <property type="match status" value="1"/>
</dbReference>
<sequence length="165" mass="18495">MQLSKITKCLLVVIPCLAFVADATDNNAKIVVNNPTFLTTTPHTNYITDNNAYSAIQNHQNKVYFDFDKSIIKQNFATILDKHAKYLLAHPSFNIMVEGHADERGTSAYNFGLGERRAQAIKDYLVQKGVASSQIYTVSYGKEKPAVFGHDAQSYAQNRRSVIIY</sequence>
<evidence type="ECO:0000256" key="1">
    <source>
        <dbReference type="ARBA" id="ARBA00004442"/>
    </source>
</evidence>
<keyword evidence="7 13" id="KW-0449">Lipoprotein</keyword>
<gene>
    <name evidence="13" type="primary">pal_2</name>
    <name evidence="9" type="synonym">pal</name>
    <name evidence="13" type="ORF">GCM10023211_24480</name>
</gene>
<keyword evidence="2 9" id="KW-0132">Cell division</keyword>
<keyword evidence="14" id="KW-1185">Reference proteome</keyword>
<keyword evidence="4 10" id="KW-0472">Membrane</keyword>
<name>A0ABP9NCL9_9GAMM</name>
<comment type="similarity">
    <text evidence="9">Belongs to the Pal lipoprotein family.</text>
</comment>
<dbReference type="InterPro" id="IPR006690">
    <property type="entry name" value="OMPA-like_CS"/>
</dbReference>
<keyword evidence="8 9" id="KW-0131">Cell cycle</keyword>
<evidence type="ECO:0000256" key="8">
    <source>
        <dbReference type="ARBA" id="ARBA00023306"/>
    </source>
</evidence>
<dbReference type="SUPFAM" id="SSF103088">
    <property type="entry name" value="OmpA-like"/>
    <property type="match status" value="1"/>
</dbReference>
<feature type="chain" id="PRO_5046181271" description="Peptidoglycan-associated protein" evidence="11">
    <location>
        <begin position="24"/>
        <end position="165"/>
    </location>
</feature>
<accession>A0ABP9NCL9</accession>
<comment type="function">
    <text evidence="9">Part of the Tol-Pal system, which plays a role in outer membrane invagination during cell division and is important for maintaining outer membrane integrity.</text>
</comment>
<dbReference type="InterPro" id="IPR039001">
    <property type="entry name" value="Pal"/>
</dbReference>
<dbReference type="InterPro" id="IPR006665">
    <property type="entry name" value="OmpA-like"/>
</dbReference>